<feature type="domain" description="Helicase ATP-binding" evidence="2">
    <location>
        <begin position="46"/>
        <end position="296"/>
    </location>
</feature>
<accession>A0AAE3M8N6</accession>
<dbReference type="RefSeq" id="WP_301192836.1">
    <property type="nucleotide sequence ID" value="NZ_JAPDPJ010000095.1"/>
</dbReference>
<dbReference type="PANTHER" id="PTHR45766">
    <property type="entry name" value="DNA ANNEALING HELICASE AND ENDONUCLEASE ZRANB3 FAMILY MEMBER"/>
    <property type="match status" value="1"/>
</dbReference>
<dbReference type="InterPro" id="IPR001650">
    <property type="entry name" value="Helicase_C-like"/>
</dbReference>
<dbReference type="EMBL" id="JAPDPJ010000095">
    <property type="protein sequence ID" value="MCW3789281.1"/>
    <property type="molecule type" value="Genomic_DNA"/>
</dbReference>
<evidence type="ECO:0000256" key="1">
    <source>
        <dbReference type="ARBA" id="ARBA00022801"/>
    </source>
</evidence>
<dbReference type="Pfam" id="PF04851">
    <property type="entry name" value="ResIII"/>
    <property type="match status" value="1"/>
</dbReference>
<feature type="domain" description="Helicase C-terminal" evidence="3">
    <location>
        <begin position="728"/>
        <end position="881"/>
    </location>
</feature>
<keyword evidence="5" id="KW-1185">Reference proteome</keyword>
<organism evidence="4 5">
    <name type="scientific">Plebeiibacterium sediminum</name>
    <dbReference type="NCBI Taxonomy" id="2992112"/>
    <lineage>
        <taxon>Bacteria</taxon>
        <taxon>Pseudomonadati</taxon>
        <taxon>Bacteroidota</taxon>
        <taxon>Bacteroidia</taxon>
        <taxon>Marinilabiliales</taxon>
        <taxon>Marinilabiliaceae</taxon>
        <taxon>Plebeiibacterium</taxon>
    </lineage>
</organism>
<comment type="caution">
    <text evidence="4">The sequence shown here is derived from an EMBL/GenBank/DDBJ whole genome shotgun (WGS) entry which is preliminary data.</text>
</comment>
<dbReference type="GO" id="GO:0016787">
    <property type="term" value="F:hydrolase activity"/>
    <property type="evidence" value="ECO:0007669"/>
    <property type="project" value="UniProtKB-KW"/>
</dbReference>
<reference evidence="4" key="1">
    <citation type="submission" date="2022-10" db="EMBL/GenBank/DDBJ databases">
        <authorList>
            <person name="Yu W.X."/>
        </authorList>
    </citation>
    <scope>NUCLEOTIDE SEQUENCE</scope>
    <source>
        <strain evidence="4">AAT</strain>
    </source>
</reference>
<keyword evidence="4" id="KW-0547">Nucleotide-binding</keyword>
<dbReference type="InterPro" id="IPR027417">
    <property type="entry name" value="P-loop_NTPase"/>
</dbReference>
<dbReference type="SUPFAM" id="SSF52540">
    <property type="entry name" value="P-loop containing nucleoside triphosphate hydrolases"/>
    <property type="match status" value="2"/>
</dbReference>
<gene>
    <name evidence="4" type="ORF">OM075_22645</name>
</gene>
<keyword evidence="1" id="KW-0378">Hydrolase</keyword>
<keyword evidence="4" id="KW-0067">ATP-binding</keyword>
<dbReference type="InterPro" id="IPR038718">
    <property type="entry name" value="SNF2-like_sf"/>
</dbReference>
<dbReference type="GO" id="GO:0004386">
    <property type="term" value="F:helicase activity"/>
    <property type="evidence" value="ECO:0007669"/>
    <property type="project" value="UniProtKB-KW"/>
</dbReference>
<dbReference type="SMART" id="SM00490">
    <property type="entry name" value="HELICc"/>
    <property type="match status" value="1"/>
</dbReference>
<sequence length="1217" mass="140745">MTLFKITPKHVSSYVNFHFSKKTWKYDQNGDNDMAKLQAEGAAKVYNILLDKKIALLADEVGMGKTIEGLAILVTLWRQKPDAKVLLYAPNELVAKKWITEYNNFIDRNYKGTDDLVKSTINNKPLRKAVYCHNQEDLMEKVNLKWPSFFVCKTSSLSGFLPSKRSFDLLKKYGIRYGVTNEGKLKDDKLGGYIRDIAIEYNENIYKAFSNKKTEPPFDLIIFDEAHYLRRTEPNSDSNRSIAAHAFFSHRDIKADNPFIKTGFKPLADKILLLTATPNHSANTDIKNMVNMFSLDFIKHTPEDILKEICVRRFRRLAGKTKYQYRKEIPGAVELSSLSEKLFFASYQKALVKAQSEKLKNGEKVRTNPYRVLFGYLEGFEFLPNKKSVRVSADSGSKDDKGNSGDFKLGEDASVIEKLSEIYHKAYKDVPAHPKYEEIIKTLSPHKKGEQSKKLVFVRRIPSVYEIARRVINEYDKVFLSKYFTGVISDERIKNYSKTENFLRAAFVSEKDDEEIESDSDSNNTEDNDRIQSSRVFDLFTKKKSGRYKSTDCSNFRLRFTVPYQIFSVFFQPAKDYKSEKYNVNSYFRNNDRHDYLKTIKKLRFDSILNKEQKVRLEGNEDSANEQRKSTANESFDTLLGIWYRKKVGGDIKLAETFEEAKKKYDAFSEIEREAFSGYLEAGVLFSSEYIFEFYSVYKAILKSGDFRGGKLYRKFCSEINKKIIASGLLKLISEAIISFKTLYRKEFSLDENTLLNEKWNFLKYTHPVYPYSAESKRHSIVKAFNTPFYPDVLVATSVLQEGVDLHYHCSEVIHYGIAWTQGDNEQRVGRVDRLFGKLNIELEGNKEAVLPIHYPYLKNTIDEEQVKRFVKRKSESEKLIDQFISVENRNELSAPDMNTDDWHSYFNSPEKEVQIEEPLGVKAEDFKGVNIQEPQVVKNRLSRKVIDNILNSLENKFGNQLVYAKSEDNQKPTILLAAIKYVDSNTNRHQPVIIELEYFEQGVSIIGKPTYVLRIKTPVLFKDKVIHDSKHLLRLKGEYLENPLIKINYKEQDKGNFRLYVSTELPLFMVDNKDSNISSPELIMAIEKLIPFADNLERELNGEAEIKNDIIMQEDSSIREIEDCLIDNRGAIAEFKSWRKSQTVGFMSKSSELELMNNTTQKQTSIDTFIFNSNNPLVRKTFGEGKLKKEVGIYRDDALVDELALLENVLKNVKNN</sequence>
<dbReference type="Pfam" id="PF00271">
    <property type="entry name" value="Helicase_C"/>
    <property type="match status" value="1"/>
</dbReference>
<dbReference type="PROSITE" id="PS51194">
    <property type="entry name" value="HELICASE_CTER"/>
    <property type="match status" value="1"/>
</dbReference>
<proteinExistence type="predicted"/>
<dbReference type="GO" id="GO:0005524">
    <property type="term" value="F:ATP binding"/>
    <property type="evidence" value="ECO:0007669"/>
    <property type="project" value="InterPro"/>
</dbReference>
<dbReference type="AlphaFoldDB" id="A0AAE3M8N6"/>
<keyword evidence="4" id="KW-0347">Helicase</keyword>
<dbReference type="PROSITE" id="PS51192">
    <property type="entry name" value="HELICASE_ATP_BIND_1"/>
    <property type="match status" value="1"/>
</dbReference>
<protein>
    <submittedName>
        <fullName evidence="4">DEAD/DEAH box helicase</fullName>
    </submittedName>
</protein>
<dbReference type="InterPro" id="IPR014001">
    <property type="entry name" value="Helicase_ATP-bd"/>
</dbReference>
<evidence type="ECO:0000259" key="3">
    <source>
        <dbReference type="PROSITE" id="PS51194"/>
    </source>
</evidence>
<dbReference type="GO" id="GO:0003677">
    <property type="term" value="F:DNA binding"/>
    <property type="evidence" value="ECO:0007669"/>
    <property type="project" value="InterPro"/>
</dbReference>
<evidence type="ECO:0000313" key="5">
    <source>
        <dbReference type="Proteomes" id="UP001209229"/>
    </source>
</evidence>
<name>A0AAE3M8N6_9BACT</name>
<dbReference type="Gene3D" id="3.40.50.10810">
    <property type="entry name" value="Tandem AAA-ATPase domain"/>
    <property type="match status" value="2"/>
</dbReference>
<dbReference type="PANTHER" id="PTHR45766:SF6">
    <property type="entry name" value="SWI_SNF-RELATED MATRIX-ASSOCIATED ACTIN-DEPENDENT REGULATOR OF CHROMATIN SUBFAMILY A-LIKE PROTEIN 1"/>
    <property type="match status" value="1"/>
</dbReference>
<evidence type="ECO:0000313" key="4">
    <source>
        <dbReference type="EMBL" id="MCW3789281.1"/>
    </source>
</evidence>
<evidence type="ECO:0000259" key="2">
    <source>
        <dbReference type="PROSITE" id="PS51192"/>
    </source>
</evidence>
<dbReference type="InterPro" id="IPR006935">
    <property type="entry name" value="Helicase/UvrB_N"/>
</dbReference>
<dbReference type="SMART" id="SM00487">
    <property type="entry name" value="DEXDc"/>
    <property type="match status" value="1"/>
</dbReference>
<dbReference type="Proteomes" id="UP001209229">
    <property type="component" value="Unassembled WGS sequence"/>
</dbReference>
<dbReference type="Gene3D" id="3.40.50.300">
    <property type="entry name" value="P-loop containing nucleotide triphosphate hydrolases"/>
    <property type="match status" value="1"/>
</dbReference>